<dbReference type="OrthoDB" id="9809537at2"/>
<name>A0A7R6TNL0_9RHOO</name>
<protein>
    <submittedName>
        <fullName evidence="1">Uncharacterized protein</fullName>
    </submittedName>
</protein>
<keyword evidence="2" id="KW-1185">Reference proteome</keyword>
<accession>A0A7R6TNL0</accession>
<sequence length="117" mass="13305">MNKRYLTITLRPDWKSALRDAAKASTQPVYQGEVLNFESPAQFFGQLTEKRWELVRMAQGKTPMAIRELARLVGRDVRRVHEDVGVLAQLGLLERTEEAGVVCPYESVHIDMHLQAA</sequence>
<evidence type="ECO:0000313" key="1">
    <source>
        <dbReference type="EMBL" id="BBU69682.1"/>
    </source>
</evidence>
<dbReference type="EMBL" id="AP022345">
    <property type="protein sequence ID" value="BBU69682.1"/>
    <property type="molecule type" value="Genomic_DNA"/>
</dbReference>
<dbReference type="Proteomes" id="UP000463961">
    <property type="component" value="Chromosome"/>
</dbReference>
<dbReference type="AlphaFoldDB" id="A0A7R6TNL0"/>
<proteinExistence type="predicted"/>
<dbReference type="SUPFAM" id="SSF46785">
    <property type="entry name" value="Winged helix' DNA-binding domain"/>
    <property type="match status" value="1"/>
</dbReference>
<organism evidence="1 2">
    <name type="scientific">Fluviibacter phosphoraccumulans</name>
    <dbReference type="NCBI Taxonomy" id="1751046"/>
    <lineage>
        <taxon>Bacteria</taxon>
        <taxon>Pseudomonadati</taxon>
        <taxon>Pseudomonadota</taxon>
        <taxon>Betaproteobacteria</taxon>
        <taxon>Rhodocyclales</taxon>
        <taxon>Fluviibacteraceae</taxon>
        <taxon>Fluviibacter</taxon>
    </lineage>
</organism>
<dbReference type="InterPro" id="IPR036390">
    <property type="entry name" value="WH_DNA-bd_sf"/>
</dbReference>
<dbReference type="RefSeq" id="WP_162049626.1">
    <property type="nucleotide sequence ID" value="NZ_AP022345.1"/>
</dbReference>
<evidence type="ECO:0000313" key="2">
    <source>
        <dbReference type="Proteomes" id="UP000463961"/>
    </source>
</evidence>
<gene>
    <name evidence="1" type="ORF">ICHIAU1_19650</name>
</gene>
<reference evidence="2" key="1">
    <citation type="submission" date="2020-01" db="EMBL/GenBank/DDBJ databases">
        <title>Phosphoaccumulans saitamaens gen. nov., sp. nov., a polyphosphate accumulating bacterium isolated from surface river water.</title>
        <authorList>
            <person name="Watanabe K."/>
            <person name="Suda W."/>
        </authorList>
    </citation>
    <scope>NUCLEOTIDE SEQUENCE [LARGE SCALE GENOMIC DNA]</scope>
    <source>
        <strain evidence="2">ICHIAU1</strain>
    </source>
</reference>
<dbReference type="Pfam" id="PF25212">
    <property type="entry name" value="HVO_A0114"/>
    <property type="match status" value="1"/>
</dbReference>